<reference evidence="20 21" key="1">
    <citation type="journal article" date="2006" name="Science">
        <title>Genome of rice cluster I archaea -- the key methane producers in the rice rhizosphere.</title>
        <authorList>
            <person name="Erkel C."/>
            <person name="Kube M."/>
            <person name="Reinhardt R."/>
            <person name="Liesack W."/>
        </authorList>
    </citation>
    <scope>NUCLEOTIDE SEQUENCE [LARGE SCALE GENOMIC DNA]</scope>
    <source>
        <strain evidence="21">DSM 22066 / NBRC 105507 / MRE50</strain>
    </source>
</reference>
<dbReference type="GO" id="GO:0019386">
    <property type="term" value="P:methanogenesis, from carbon dioxide"/>
    <property type="evidence" value="ECO:0007669"/>
    <property type="project" value="UniProtKB-UniRule"/>
</dbReference>
<dbReference type="NCBIfam" id="TIGR04166">
    <property type="entry name" value="methano_MtrB"/>
    <property type="match status" value="1"/>
</dbReference>
<evidence type="ECO:0000256" key="15">
    <source>
        <dbReference type="ARBA" id="ARBA00023136"/>
    </source>
</evidence>
<evidence type="ECO:0000256" key="3">
    <source>
        <dbReference type="ARBA" id="ARBA00004839"/>
    </source>
</evidence>
<dbReference type="EMBL" id="AM114193">
    <property type="protein sequence ID" value="CAJ37208.1"/>
    <property type="molecule type" value="Genomic_DNA"/>
</dbReference>
<evidence type="ECO:0000256" key="16">
    <source>
        <dbReference type="ARBA" id="ARBA00029818"/>
    </source>
</evidence>
<evidence type="ECO:0000256" key="1">
    <source>
        <dbReference type="ARBA" id="ARBA00002533"/>
    </source>
</evidence>
<feature type="transmembrane region" description="Helical" evidence="19">
    <location>
        <begin position="81"/>
        <end position="101"/>
    </location>
</feature>
<sequence length="104" mass="11721">MTDYVKLLPEYKLSYNYKTGKVEPEAGGVVKYNFKPINENLDKLDKYADDLMNSLTPTGPFLETYPGREKSLYYASIGTNLFYGFIFGGIAAFVLVMLILAKVI</sequence>
<protein>
    <recommendedName>
        <fullName evidence="6 19">Tetrahydromethanopterin S-methyltransferase subunit B</fullName>
        <ecNumber evidence="18 19">7.2.1.4</ecNumber>
    </recommendedName>
    <alternativeName>
        <fullName evidence="16 19">N5-methyltetrahydromethanopterin--coenzyme M methyltransferase subunit B</fullName>
    </alternativeName>
</protein>
<evidence type="ECO:0000256" key="14">
    <source>
        <dbReference type="ARBA" id="ARBA00022994"/>
    </source>
</evidence>
<evidence type="ECO:0000256" key="7">
    <source>
        <dbReference type="ARBA" id="ARBA00022475"/>
    </source>
</evidence>
<dbReference type="KEGG" id="rci:RCIX2067"/>
<dbReference type="PIRSF" id="PIRSF005518">
    <property type="entry name" value="MtrB"/>
    <property type="match status" value="1"/>
</dbReference>
<keyword evidence="9 19" id="KW-0489">Methyltransferase</keyword>
<comment type="subunit">
    <text evidence="5 19">The complex is composed of 8 subunits; MtrA, MtrB, MtrC, MtrD, MtrE, MtrF, MtrG and MtrH.</text>
</comment>
<evidence type="ECO:0000256" key="11">
    <source>
        <dbReference type="ARBA" id="ARBA00022692"/>
    </source>
</evidence>
<keyword evidence="21" id="KW-1185">Reference proteome</keyword>
<keyword evidence="13 19" id="KW-1133">Transmembrane helix</keyword>
<dbReference type="OrthoDB" id="114034at2157"/>
<evidence type="ECO:0000256" key="13">
    <source>
        <dbReference type="ARBA" id="ARBA00022989"/>
    </source>
</evidence>
<dbReference type="eggNOG" id="arCOG04867">
    <property type="taxonomic scope" value="Archaea"/>
</dbReference>
<evidence type="ECO:0000256" key="10">
    <source>
        <dbReference type="ARBA" id="ARBA00022679"/>
    </source>
</evidence>
<dbReference type="STRING" id="351160.RCIX2067"/>
<keyword evidence="15 19" id="KW-0472">Membrane</keyword>
<name>Q0W335_METAR</name>
<comment type="similarity">
    <text evidence="4 19">Belongs to the MtrB family.</text>
</comment>
<gene>
    <name evidence="19 20" type="primary">mtrB</name>
    <name evidence="20" type="ORF">RCIX2067</name>
</gene>
<dbReference type="GeneID" id="5144235"/>
<dbReference type="AlphaFoldDB" id="Q0W335"/>
<evidence type="ECO:0000313" key="21">
    <source>
        <dbReference type="Proteomes" id="UP000000663"/>
    </source>
</evidence>
<keyword evidence="11 19" id="KW-0812">Transmembrane</keyword>
<dbReference type="Proteomes" id="UP000000663">
    <property type="component" value="Chromosome"/>
</dbReference>
<comment type="catalytic activity">
    <reaction evidence="17 19">
        <text>5-methyl-5,6,7,8-tetrahydromethanopterin + coenzyme M + 2 Na(+)(in) = 5,6,7,8-tetrahydromethanopterin + methyl-coenzyme M + 2 Na(+)(out)</text>
        <dbReference type="Rhea" id="RHEA:53492"/>
        <dbReference type="ChEBI" id="CHEBI:29101"/>
        <dbReference type="ChEBI" id="CHEBI:58103"/>
        <dbReference type="ChEBI" id="CHEBI:58116"/>
        <dbReference type="ChEBI" id="CHEBI:58286"/>
        <dbReference type="ChEBI" id="CHEBI:58319"/>
        <dbReference type="EC" id="7.2.1.4"/>
    </reaction>
</comment>
<dbReference type="GO" id="GO:0030269">
    <property type="term" value="F:tetrahydromethanopterin S-methyltransferase activity"/>
    <property type="evidence" value="ECO:0007669"/>
    <property type="project" value="UniProtKB-UniRule"/>
</dbReference>
<dbReference type="HAMAP" id="MF_01094">
    <property type="entry name" value="MtrB"/>
    <property type="match status" value="1"/>
</dbReference>
<evidence type="ECO:0000256" key="17">
    <source>
        <dbReference type="ARBA" id="ARBA00044880"/>
    </source>
</evidence>
<evidence type="ECO:0000256" key="6">
    <source>
        <dbReference type="ARBA" id="ARBA00015127"/>
    </source>
</evidence>
<comment type="function">
    <text evidence="1 19">Part of a complex that catalyzes the formation of methyl-coenzyme M and tetrahydromethanopterin from coenzyme M and methyl-tetrahydromethanopterin. This is an energy-conserving, sodium-ion translocating step.</text>
</comment>
<evidence type="ECO:0000256" key="2">
    <source>
        <dbReference type="ARBA" id="ARBA00004162"/>
    </source>
</evidence>
<keyword evidence="7 19" id="KW-1003">Cell membrane</keyword>
<keyword evidence="12 19" id="KW-1278">Translocase</keyword>
<accession>Q0W335</accession>
<dbReference type="GO" id="GO:0032259">
    <property type="term" value="P:methylation"/>
    <property type="evidence" value="ECO:0007669"/>
    <property type="project" value="UniProtKB-KW"/>
</dbReference>
<keyword evidence="10 19" id="KW-0808">Transferase</keyword>
<evidence type="ECO:0000256" key="8">
    <source>
        <dbReference type="ARBA" id="ARBA00022563"/>
    </source>
</evidence>
<dbReference type="RefSeq" id="WP_012035366.1">
    <property type="nucleotide sequence ID" value="NC_009464.1"/>
</dbReference>
<evidence type="ECO:0000256" key="19">
    <source>
        <dbReference type="HAMAP-Rule" id="MF_01094"/>
    </source>
</evidence>
<dbReference type="UniPathway" id="UPA00640">
    <property type="reaction ID" value="UER00698"/>
</dbReference>
<dbReference type="GO" id="GO:0005886">
    <property type="term" value="C:plasma membrane"/>
    <property type="evidence" value="ECO:0007669"/>
    <property type="project" value="UniProtKB-SubCell"/>
</dbReference>
<evidence type="ECO:0000256" key="12">
    <source>
        <dbReference type="ARBA" id="ARBA00022967"/>
    </source>
</evidence>
<organism evidence="20 21">
    <name type="scientific">Methanocella arvoryzae (strain DSM 22066 / NBRC 105507 / MRE50)</name>
    <dbReference type="NCBI Taxonomy" id="351160"/>
    <lineage>
        <taxon>Archaea</taxon>
        <taxon>Methanobacteriati</taxon>
        <taxon>Methanobacteriota</taxon>
        <taxon>Stenosarchaea group</taxon>
        <taxon>Methanomicrobia</taxon>
        <taxon>Methanocellales</taxon>
        <taxon>Methanocellaceae</taxon>
        <taxon>Methanocella</taxon>
    </lineage>
</organism>
<keyword evidence="14 19" id="KW-0484">Methanogenesis</keyword>
<dbReference type="InterPro" id="IPR008690">
    <property type="entry name" value="MtrB_MeTrfase"/>
</dbReference>
<evidence type="ECO:0000256" key="5">
    <source>
        <dbReference type="ARBA" id="ARBA00011616"/>
    </source>
</evidence>
<evidence type="ECO:0000313" key="20">
    <source>
        <dbReference type="EMBL" id="CAJ37208.1"/>
    </source>
</evidence>
<dbReference type="Pfam" id="PF05440">
    <property type="entry name" value="MtrB"/>
    <property type="match status" value="1"/>
</dbReference>
<dbReference type="EC" id="7.2.1.4" evidence="18 19"/>
<evidence type="ECO:0000256" key="9">
    <source>
        <dbReference type="ARBA" id="ARBA00022603"/>
    </source>
</evidence>
<evidence type="ECO:0000256" key="18">
    <source>
        <dbReference type="ARBA" id="ARBA00044970"/>
    </source>
</evidence>
<dbReference type="GO" id="GO:0006730">
    <property type="term" value="P:one-carbon metabolic process"/>
    <property type="evidence" value="ECO:0007669"/>
    <property type="project" value="UniProtKB-UniRule"/>
</dbReference>
<proteinExistence type="inferred from homology"/>
<keyword evidence="8 19" id="KW-0554">One-carbon metabolism</keyword>
<comment type="subcellular location">
    <subcellularLocation>
        <location evidence="2 19">Cell membrane</location>
        <topology evidence="2 19">Single-pass membrane protein</topology>
    </subcellularLocation>
</comment>
<evidence type="ECO:0000256" key="4">
    <source>
        <dbReference type="ARBA" id="ARBA00010027"/>
    </source>
</evidence>
<comment type="pathway">
    <text evidence="3 19">One-carbon metabolism; methanogenesis from CO(2); methyl-coenzyme M from 5,10-methylene-5,6,7,8-tetrahydromethanopterin: step 2/2.</text>
</comment>